<dbReference type="GO" id="GO:0070762">
    <property type="term" value="C:nuclear pore transmembrane ring"/>
    <property type="evidence" value="ECO:0007669"/>
    <property type="project" value="TreeGrafter"/>
</dbReference>
<feature type="compositionally biased region" description="Low complexity" evidence="1">
    <location>
        <begin position="45"/>
        <end position="60"/>
    </location>
</feature>
<comment type="caution">
    <text evidence="7">The sequence shown here is derived from an EMBL/GenBank/DDBJ whole genome shotgun (WGS) entry which is preliminary data.</text>
</comment>
<dbReference type="InterPro" id="IPR056540">
    <property type="entry name" value="TMD_POM152"/>
</dbReference>
<dbReference type="Pfam" id="PF24312">
    <property type="entry name" value="Ig-like_POM152"/>
    <property type="match status" value="3"/>
</dbReference>
<evidence type="ECO:0000256" key="1">
    <source>
        <dbReference type="SAM" id="MobiDB-lite"/>
    </source>
</evidence>
<organism evidence="7 8">
    <name type="scientific">Gnomoniopsis smithogilvyi</name>
    <dbReference type="NCBI Taxonomy" id="1191159"/>
    <lineage>
        <taxon>Eukaryota</taxon>
        <taxon>Fungi</taxon>
        <taxon>Dikarya</taxon>
        <taxon>Ascomycota</taxon>
        <taxon>Pezizomycotina</taxon>
        <taxon>Sordariomycetes</taxon>
        <taxon>Sordariomycetidae</taxon>
        <taxon>Diaporthales</taxon>
        <taxon>Gnomoniaceae</taxon>
        <taxon>Gnomoniopsis</taxon>
    </lineage>
</organism>
<dbReference type="OrthoDB" id="5529162at2759"/>
<dbReference type="Pfam" id="PF23664">
    <property type="entry name" value="Ig_Pom152"/>
    <property type="match status" value="2"/>
</dbReference>
<feature type="domain" description="Nucleoporin POM152 ninth Ig-like" evidence="6">
    <location>
        <begin position="1092"/>
        <end position="1169"/>
    </location>
</feature>
<dbReference type="Pfam" id="PF24527">
    <property type="entry name" value="Ig-like_Pom152_9"/>
    <property type="match status" value="1"/>
</dbReference>
<dbReference type="Pfam" id="PF24097">
    <property type="entry name" value="TMD_POM152"/>
    <property type="match status" value="1"/>
</dbReference>
<dbReference type="AlphaFoldDB" id="A0A9W9CV28"/>
<dbReference type="GO" id="GO:0017056">
    <property type="term" value="F:structural constituent of nuclear pore"/>
    <property type="evidence" value="ECO:0007669"/>
    <property type="project" value="InterPro"/>
</dbReference>
<evidence type="ECO:0000259" key="2">
    <source>
        <dbReference type="Pfam" id="PF23664"/>
    </source>
</evidence>
<dbReference type="InterPro" id="IPR056544">
    <property type="entry name" value="Ig_POM152"/>
</dbReference>
<gene>
    <name evidence="7" type="ORF">N0V93_008749</name>
</gene>
<evidence type="ECO:0000259" key="3">
    <source>
        <dbReference type="Pfam" id="PF24097"/>
    </source>
</evidence>
<evidence type="ECO:0000313" key="8">
    <source>
        <dbReference type="Proteomes" id="UP001140453"/>
    </source>
</evidence>
<evidence type="ECO:0000259" key="5">
    <source>
        <dbReference type="Pfam" id="PF24519"/>
    </source>
</evidence>
<feature type="domain" description="Nucleoporin POM152 immunoglobulin-like" evidence="2">
    <location>
        <begin position="571"/>
        <end position="673"/>
    </location>
</feature>
<evidence type="ECO:0000259" key="4">
    <source>
        <dbReference type="Pfam" id="PF24312"/>
    </source>
</evidence>
<keyword evidence="8" id="KW-1185">Reference proteome</keyword>
<feature type="domain" description="Nucleoporin POM152 Ig-like" evidence="4">
    <location>
        <begin position="465"/>
        <end position="567"/>
    </location>
</feature>
<dbReference type="InterPro" id="IPR056542">
    <property type="entry name" value="Ig-like_POM152_1st"/>
</dbReference>
<evidence type="ECO:0000259" key="6">
    <source>
        <dbReference type="Pfam" id="PF24527"/>
    </source>
</evidence>
<feature type="domain" description="Nucleoporin POM152 immunoglobulin-like" evidence="2">
    <location>
        <begin position="893"/>
        <end position="983"/>
    </location>
</feature>
<dbReference type="Proteomes" id="UP001140453">
    <property type="component" value="Unassembled WGS sequence"/>
</dbReference>
<feature type="region of interest" description="Disordered" evidence="1">
    <location>
        <begin position="1"/>
        <end position="60"/>
    </location>
</feature>
<dbReference type="Pfam" id="PF24519">
    <property type="entry name" value="Ig-like_Pom152_1"/>
    <property type="match status" value="1"/>
</dbReference>
<feature type="domain" description="Nucleoporin POM152 Ig-like" evidence="4">
    <location>
        <begin position="1175"/>
        <end position="1261"/>
    </location>
</feature>
<dbReference type="PANTHER" id="PTHR28206:SF1">
    <property type="entry name" value="NUCLEOPORIN POM152"/>
    <property type="match status" value="1"/>
</dbReference>
<protein>
    <recommendedName>
        <fullName evidence="9">Nucleoporin</fullName>
    </recommendedName>
</protein>
<dbReference type="EMBL" id="JAPEVB010000005">
    <property type="protein sequence ID" value="KAJ4388143.1"/>
    <property type="molecule type" value="Genomic_DNA"/>
</dbReference>
<dbReference type="InterPro" id="IPR056543">
    <property type="entry name" value="Ig-like_POM152_9th"/>
</dbReference>
<sequence length="1276" mass="141044">MNTTPRRVTGAYPATPGTNLRNRGQAPSPPSTGPTSPQETPPRPRQAQAPAPLPQAQLAQPDQYPTNPVIPLHVLDAPAQRFYAFALYAALFAWKMYDWVTVVEDDIISSWLLMKWAVLDFMFIFGLPEFRIPWLEFSQPFCTAVYLVHVVFDGLVMLNIGLPFGPAMVAFLKVFWDREVAISEQYVKVSSVTQNASLILGKQIINILPEGTAVLNPGGAAFCLGGDRPTVSLPLHFNMTTPVEIQIIRTDLETNSEETLKLSRDQIKQIKKLVKRQESDPEMADAKFDWPVKKPGVYRLGKVLDEYKLEVQRPTQNTFVVPCPKARVVASSSSDRCVGDLSDLSLEVEGTPPLKINYSRSINGKDHSFHFQSLQPEGFSSPLMGSLRSSALVMPDDESFVSWAKAQKVTVSLNESMHPGGAWQYAVDEVHDAFGNVVKYQSPADDPEMRPKPKHLVQDFNVKERPVARLGGCDLRHPLKVAKGKSTKLPITFGISGQKDTAHSLTWQFSPIDTLTKSGEHGEVVSYGSHNAKNAKDWPKISEPGLYTLKSVSAGACAGEVQEPESCLLLNPLEPNLVLRSTDIPDKCAGNSIGVAVDFDFVGTPPFTVNYQAIHNGVPEKKSFTTNSMRHQEELIPSVAGTHTYVFKSISDSIYSAQPLSGSDMTLETTVKPVASAFLRKQSDVVTACLDEEIEVEVNFAAGEAPFTLEWELVHDGRRKQFKAEGITDYAYTIKTSKLTSGGEYSLALIAVKDTSGCRVFLQDELKISVRRQRPRAAFGLLDGQFKSMTIEEAPVNLPVRLSGEGPWTVALRNLDDGENAKITQKTLRSGNDALKVLQRGVYEIVDVSDKQCHGTVDPKASRFEVGWFPRPELKLLQSPSIHEGRVGYIKNEVCEGDMDGFEIGLVGSPPYHVEYDVRHKPGGTAAAAINRKQFDAALSKASIQMDTSRPGSYVYQFSALSDSLYDDNKKFSPVVLEQKVNPKPTAKFIKPGQTYKSCMADQDVEDEVAIEFAGTAPWTVVFEIKHDSGANTETVRVEGLEKERSLVKIPRQHLRLGGQSVRIRQVSDAKGCRRTYETGGPSVQVQLYDAPTIYALDPRQEYCIGERLSYTLVGTPPFEVSYTFDGTQRRAKSAATNFKRLAEAPGEFTITSISDKASECQAAVNISKTIHPFPTVRISKGKTVQSDIHEGSQVEILFEFTGTPPFEFTYTRSTNAKKGHRSQVLETRHDTSYDYTKVVSASQEGTYEVVSIKDMHCAFSTQQVEGRSEGKMLTY</sequence>
<name>A0A9W9CV28_9PEZI</name>
<feature type="domain" description="Nucleoporin POM152 N-terminal transmembrane" evidence="3">
    <location>
        <begin position="76"/>
        <end position="160"/>
    </location>
</feature>
<dbReference type="InterPro" id="IPR037701">
    <property type="entry name" value="Pom152"/>
</dbReference>
<proteinExistence type="predicted"/>
<accession>A0A9W9CV28</accession>
<evidence type="ECO:0008006" key="9">
    <source>
        <dbReference type="Google" id="ProtNLM"/>
    </source>
</evidence>
<dbReference type="InterPro" id="IPR056541">
    <property type="entry name" value="Ig-like_POM152"/>
</dbReference>
<dbReference type="GO" id="GO:0006606">
    <property type="term" value="P:protein import into nucleus"/>
    <property type="evidence" value="ECO:0007669"/>
    <property type="project" value="TreeGrafter"/>
</dbReference>
<feature type="domain" description="Nucleoporin POM152 first Ig-like" evidence="5">
    <location>
        <begin position="212"/>
        <end position="320"/>
    </location>
</feature>
<reference evidence="7" key="1">
    <citation type="submission" date="2022-10" db="EMBL/GenBank/DDBJ databases">
        <title>Tapping the CABI collections for fungal endophytes: first genome assemblies for Collariella, Neodidymelliopsis, Ascochyta clinopodiicola, Didymella pomorum, Didymosphaeria variabile, Neocosmospora piperis and Neocucurbitaria cava.</title>
        <authorList>
            <person name="Hill R."/>
        </authorList>
    </citation>
    <scope>NUCLEOTIDE SEQUENCE</scope>
    <source>
        <strain evidence="7">IMI 355082</strain>
    </source>
</reference>
<dbReference type="GO" id="GO:0006999">
    <property type="term" value="P:nuclear pore organization"/>
    <property type="evidence" value="ECO:0007669"/>
    <property type="project" value="TreeGrafter"/>
</dbReference>
<dbReference type="PANTHER" id="PTHR28206">
    <property type="entry name" value="NUCLEOPORIN POM152"/>
    <property type="match status" value="1"/>
</dbReference>
<evidence type="ECO:0000313" key="7">
    <source>
        <dbReference type="EMBL" id="KAJ4388143.1"/>
    </source>
</evidence>
<feature type="domain" description="Nucleoporin POM152 Ig-like" evidence="4">
    <location>
        <begin position="774"/>
        <end position="862"/>
    </location>
</feature>